<evidence type="ECO:0000256" key="1">
    <source>
        <dbReference type="ARBA" id="ARBA00001164"/>
    </source>
</evidence>
<protein>
    <recommendedName>
        <fullName evidence="4 9">N-(5'-phosphoribosyl)anthranilate isomerase</fullName>
        <shortName evidence="9">PRAI</shortName>
        <ecNumber evidence="3 9">5.3.1.24</ecNumber>
    </recommendedName>
</protein>
<evidence type="ECO:0000259" key="11">
    <source>
        <dbReference type="Pfam" id="PF00697"/>
    </source>
</evidence>
<accession>A0A4R6RDG7</accession>
<sequence>MSAPFLVKICGLSTPASIDAAVDAGADMIGLVHFARSPRHVDADAAARLADHARGRAAVVLLTVDADDALLDALVARIRPDVVQLHGREDVARVAAVRARTRLKVAKALGIASADDVDRARDHDRGSADYLLFDAKPPKDATRPGGLGAPFDWDLLAGAAFATPVLLSGGLGPTNVGEAVRRTRPAGVDVSSGVESAPGVKDDAKIRAFVAAARAAAAEIAPPEDAARGAADASTRQTRQR</sequence>
<keyword evidence="13" id="KW-1185">Reference proteome</keyword>
<comment type="similarity">
    <text evidence="9">Belongs to the TrpF family.</text>
</comment>
<comment type="caution">
    <text evidence="12">The sequence shown here is derived from an EMBL/GenBank/DDBJ whole genome shotgun (WGS) entry which is preliminary data.</text>
</comment>
<evidence type="ECO:0000256" key="6">
    <source>
        <dbReference type="ARBA" id="ARBA00022822"/>
    </source>
</evidence>
<dbReference type="GO" id="GO:0004640">
    <property type="term" value="F:phosphoribosylanthranilate isomerase activity"/>
    <property type="evidence" value="ECO:0007669"/>
    <property type="project" value="UniProtKB-UniRule"/>
</dbReference>
<evidence type="ECO:0000313" key="12">
    <source>
        <dbReference type="EMBL" id="TDP84301.1"/>
    </source>
</evidence>
<dbReference type="InterPro" id="IPR044643">
    <property type="entry name" value="TrpF_fam"/>
</dbReference>
<dbReference type="HAMAP" id="MF_00135">
    <property type="entry name" value="PRAI"/>
    <property type="match status" value="1"/>
</dbReference>
<dbReference type="GO" id="GO:0000162">
    <property type="term" value="P:L-tryptophan biosynthetic process"/>
    <property type="evidence" value="ECO:0007669"/>
    <property type="project" value="UniProtKB-UniRule"/>
</dbReference>
<keyword evidence="6 9" id="KW-0822">Tryptophan biosynthesis</keyword>
<dbReference type="InterPro" id="IPR001240">
    <property type="entry name" value="PRAI_dom"/>
</dbReference>
<keyword evidence="8 9" id="KW-0413">Isomerase</keyword>
<feature type="domain" description="N-(5'phosphoribosyl) anthranilate isomerase (PRAI)" evidence="11">
    <location>
        <begin position="7"/>
        <end position="211"/>
    </location>
</feature>
<dbReference type="NCBIfam" id="NF002295">
    <property type="entry name" value="PRK01222.1-1"/>
    <property type="match status" value="1"/>
</dbReference>
<keyword evidence="5 9" id="KW-0028">Amino-acid biosynthesis</keyword>
<dbReference type="EC" id="5.3.1.24" evidence="3 9"/>
<dbReference type="InterPro" id="IPR011060">
    <property type="entry name" value="RibuloseP-bd_barrel"/>
</dbReference>
<keyword evidence="7 9" id="KW-0057">Aromatic amino acid biosynthesis</keyword>
<dbReference type="CDD" id="cd00405">
    <property type="entry name" value="PRAI"/>
    <property type="match status" value="1"/>
</dbReference>
<comment type="catalytic activity">
    <reaction evidence="1 9">
        <text>N-(5-phospho-beta-D-ribosyl)anthranilate = 1-(2-carboxyphenylamino)-1-deoxy-D-ribulose 5-phosphate</text>
        <dbReference type="Rhea" id="RHEA:21540"/>
        <dbReference type="ChEBI" id="CHEBI:18277"/>
        <dbReference type="ChEBI" id="CHEBI:58613"/>
        <dbReference type="EC" id="5.3.1.24"/>
    </reaction>
</comment>
<dbReference type="Gene3D" id="3.20.20.70">
    <property type="entry name" value="Aldolase class I"/>
    <property type="match status" value="1"/>
</dbReference>
<evidence type="ECO:0000256" key="4">
    <source>
        <dbReference type="ARBA" id="ARBA00022272"/>
    </source>
</evidence>
<evidence type="ECO:0000256" key="10">
    <source>
        <dbReference type="SAM" id="MobiDB-lite"/>
    </source>
</evidence>
<dbReference type="SUPFAM" id="SSF51366">
    <property type="entry name" value="Ribulose-phoshate binding barrel"/>
    <property type="match status" value="1"/>
</dbReference>
<dbReference type="UniPathway" id="UPA00035">
    <property type="reaction ID" value="UER00042"/>
</dbReference>
<evidence type="ECO:0000256" key="8">
    <source>
        <dbReference type="ARBA" id="ARBA00023235"/>
    </source>
</evidence>
<dbReference type="Pfam" id="PF00697">
    <property type="entry name" value="PRAI"/>
    <property type="match status" value="1"/>
</dbReference>
<dbReference type="InterPro" id="IPR013785">
    <property type="entry name" value="Aldolase_TIM"/>
</dbReference>
<feature type="region of interest" description="Disordered" evidence="10">
    <location>
        <begin position="220"/>
        <end position="241"/>
    </location>
</feature>
<gene>
    <name evidence="9" type="primary">trpF</name>
    <name evidence="12" type="ORF">EDD54_2907</name>
</gene>
<evidence type="ECO:0000256" key="3">
    <source>
        <dbReference type="ARBA" id="ARBA00012572"/>
    </source>
</evidence>
<dbReference type="PANTHER" id="PTHR42894">
    <property type="entry name" value="N-(5'-PHOSPHORIBOSYL)ANTHRANILATE ISOMERASE"/>
    <property type="match status" value="1"/>
</dbReference>
<organism evidence="12 13">
    <name type="scientific">Oharaeibacter diazotrophicus</name>
    <dbReference type="NCBI Taxonomy" id="1920512"/>
    <lineage>
        <taxon>Bacteria</taxon>
        <taxon>Pseudomonadati</taxon>
        <taxon>Pseudomonadota</taxon>
        <taxon>Alphaproteobacteria</taxon>
        <taxon>Hyphomicrobiales</taxon>
        <taxon>Pleomorphomonadaceae</taxon>
        <taxon>Oharaeibacter</taxon>
    </lineage>
</organism>
<evidence type="ECO:0000313" key="13">
    <source>
        <dbReference type="Proteomes" id="UP000294547"/>
    </source>
</evidence>
<evidence type="ECO:0000256" key="2">
    <source>
        <dbReference type="ARBA" id="ARBA00004664"/>
    </source>
</evidence>
<dbReference type="PANTHER" id="PTHR42894:SF1">
    <property type="entry name" value="N-(5'-PHOSPHORIBOSYL)ANTHRANILATE ISOMERASE"/>
    <property type="match status" value="1"/>
</dbReference>
<dbReference type="AlphaFoldDB" id="A0A4R6RDG7"/>
<dbReference type="Proteomes" id="UP000294547">
    <property type="component" value="Unassembled WGS sequence"/>
</dbReference>
<reference evidence="12 13" key="1">
    <citation type="submission" date="2019-03" db="EMBL/GenBank/DDBJ databases">
        <title>Genomic Encyclopedia of Type Strains, Phase IV (KMG-IV): sequencing the most valuable type-strain genomes for metagenomic binning, comparative biology and taxonomic classification.</title>
        <authorList>
            <person name="Goeker M."/>
        </authorList>
    </citation>
    <scope>NUCLEOTIDE SEQUENCE [LARGE SCALE GENOMIC DNA]</scope>
    <source>
        <strain evidence="12 13">DSM 102969</strain>
    </source>
</reference>
<evidence type="ECO:0000256" key="5">
    <source>
        <dbReference type="ARBA" id="ARBA00022605"/>
    </source>
</evidence>
<dbReference type="RefSeq" id="WP_126540314.1">
    <property type="nucleotide sequence ID" value="NZ_BSPM01000002.1"/>
</dbReference>
<comment type="pathway">
    <text evidence="2 9">Amino-acid biosynthesis; L-tryptophan biosynthesis; L-tryptophan from chorismate: step 3/5.</text>
</comment>
<evidence type="ECO:0000256" key="9">
    <source>
        <dbReference type="HAMAP-Rule" id="MF_00135"/>
    </source>
</evidence>
<name>A0A4R6RDG7_9HYPH</name>
<evidence type="ECO:0000256" key="7">
    <source>
        <dbReference type="ARBA" id="ARBA00023141"/>
    </source>
</evidence>
<dbReference type="OrthoDB" id="9796196at2"/>
<dbReference type="EMBL" id="SNXY01000008">
    <property type="protein sequence ID" value="TDP84301.1"/>
    <property type="molecule type" value="Genomic_DNA"/>
</dbReference>
<proteinExistence type="inferred from homology"/>